<dbReference type="Pfam" id="PF13581">
    <property type="entry name" value="HATPase_c_2"/>
    <property type="match status" value="1"/>
</dbReference>
<proteinExistence type="predicted"/>
<reference evidence="2 3" key="1">
    <citation type="journal article" date="2019" name="Int. J. Syst. Evol. Microbiol.">
        <title>The Global Catalogue of Microorganisms (GCM) 10K type strain sequencing project: providing services to taxonomists for standard genome sequencing and annotation.</title>
        <authorList>
            <consortium name="The Broad Institute Genomics Platform"/>
            <consortium name="The Broad Institute Genome Sequencing Center for Infectious Disease"/>
            <person name="Wu L."/>
            <person name="Ma J."/>
        </authorList>
    </citation>
    <scope>NUCLEOTIDE SEQUENCE [LARGE SCALE GENOMIC DNA]</scope>
    <source>
        <strain evidence="2 3">JCM 16021</strain>
    </source>
</reference>
<feature type="domain" description="Histidine kinase/HSP90-like ATPase" evidence="1">
    <location>
        <begin position="13"/>
        <end position="127"/>
    </location>
</feature>
<name>A0ABN2XVE1_9ACTN</name>
<comment type="caution">
    <text evidence="2">The sequence shown here is derived from an EMBL/GenBank/DDBJ whole genome shotgun (WGS) entry which is preliminary data.</text>
</comment>
<dbReference type="Proteomes" id="UP001500575">
    <property type="component" value="Unassembled WGS sequence"/>
</dbReference>
<dbReference type="InterPro" id="IPR003594">
    <property type="entry name" value="HATPase_dom"/>
</dbReference>
<dbReference type="SUPFAM" id="SSF55874">
    <property type="entry name" value="ATPase domain of HSP90 chaperone/DNA topoisomerase II/histidine kinase"/>
    <property type="match status" value="1"/>
</dbReference>
<keyword evidence="3" id="KW-1185">Reference proteome</keyword>
<evidence type="ECO:0000313" key="2">
    <source>
        <dbReference type="EMBL" id="GAA2117825.1"/>
    </source>
</evidence>
<evidence type="ECO:0000313" key="3">
    <source>
        <dbReference type="Proteomes" id="UP001500575"/>
    </source>
</evidence>
<dbReference type="Gene3D" id="3.30.565.10">
    <property type="entry name" value="Histidine kinase-like ATPase, C-terminal domain"/>
    <property type="match status" value="1"/>
</dbReference>
<organism evidence="2 3">
    <name type="scientific">Nocardioides bigeumensis</name>
    <dbReference type="NCBI Taxonomy" id="433657"/>
    <lineage>
        <taxon>Bacteria</taxon>
        <taxon>Bacillati</taxon>
        <taxon>Actinomycetota</taxon>
        <taxon>Actinomycetes</taxon>
        <taxon>Propionibacteriales</taxon>
        <taxon>Nocardioidaceae</taxon>
        <taxon>Nocardioides</taxon>
    </lineage>
</organism>
<sequence length="136" mass="14763">MAGDHTLSGLAVPEGLDELHDLLEQVGVQHPDVSPADLMLFETAVIEIAGNVVEHGRPPGGVHWKFSIQVRPDRIEATLADDGMAFEDARVLADASMPDADAEDGRGFAMASQVLDELSYERRGSANLWAMVRRRS</sequence>
<evidence type="ECO:0000259" key="1">
    <source>
        <dbReference type="Pfam" id="PF13581"/>
    </source>
</evidence>
<accession>A0ABN2XVE1</accession>
<protein>
    <recommendedName>
        <fullName evidence="1">Histidine kinase/HSP90-like ATPase domain-containing protein</fullName>
    </recommendedName>
</protein>
<dbReference type="RefSeq" id="WP_344302456.1">
    <property type="nucleotide sequence ID" value="NZ_BAAAQQ010000002.1"/>
</dbReference>
<gene>
    <name evidence="2" type="ORF">GCM10009843_09190</name>
</gene>
<dbReference type="InterPro" id="IPR036890">
    <property type="entry name" value="HATPase_C_sf"/>
</dbReference>
<dbReference type="EMBL" id="BAAAQQ010000002">
    <property type="protein sequence ID" value="GAA2117825.1"/>
    <property type="molecule type" value="Genomic_DNA"/>
</dbReference>
<dbReference type="CDD" id="cd16936">
    <property type="entry name" value="HATPase_RsbW-like"/>
    <property type="match status" value="1"/>
</dbReference>